<evidence type="ECO:0000313" key="2">
    <source>
        <dbReference type="EMBL" id="RBQ03507.1"/>
    </source>
</evidence>
<dbReference type="SUPFAM" id="SSF48452">
    <property type="entry name" value="TPR-like"/>
    <property type="match status" value="1"/>
</dbReference>
<keyword evidence="1" id="KW-0732">Signal</keyword>
<dbReference type="RefSeq" id="WP_113950820.1">
    <property type="nucleotide sequence ID" value="NZ_QNQU01000021.1"/>
</dbReference>
<evidence type="ECO:0000256" key="1">
    <source>
        <dbReference type="SAM" id="SignalP"/>
    </source>
</evidence>
<dbReference type="AlphaFoldDB" id="A0A366KP95"/>
<evidence type="ECO:0000313" key="3">
    <source>
        <dbReference type="Proteomes" id="UP000252081"/>
    </source>
</evidence>
<proteinExistence type="predicted"/>
<keyword evidence="3" id="KW-1185">Reference proteome</keyword>
<feature type="chain" id="PRO_5016803238" description="Tetratricopeptide repeat protein" evidence="1">
    <location>
        <begin position="20"/>
        <end position="230"/>
    </location>
</feature>
<organism evidence="2 3">
    <name type="scientific">Pedobacter miscanthi</name>
    <dbReference type="NCBI Taxonomy" id="2259170"/>
    <lineage>
        <taxon>Bacteria</taxon>
        <taxon>Pseudomonadati</taxon>
        <taxon>Bacteroidota</taxon>
        <taxon>Sphingobacteriia</taxon>
        <taxon>Sphingobacteriales</taxon>
        <taxon>Sphingobacteriaceae</taxon>
        <taxon>Pedobacter</taxon>
    </lineage>
</organism>
<dbReference type="EMBL" id="QNQU01000021">
    <property type="protein sequence ID" value="RBQ03507.1"/>
    <property type="molecule type" value="Genomic_DNA"/>
</dbReference>
<dbReference type="OrthoDB" id="754538at2"/>
<accession>A0A366KP95</accession>
<reference evidence="2 3" key="1">
    <citation type="submission" date="2018-07" db="EMBL/GenBank/DDBJ databases">
        <title>A draft genome of a endophytic bacteria, a new species of Pedobacter.</title>
        <authorList>
            <person name="Zhang Z.D."/>
            <person name="Chen Z.J."/>
        </authorList>
    </citation>
    <scope>NUCLEOTIDE SEQUENCE [LARGE SCALE GENOMIC DNA]</scope>
    <source>
        <strain evidence="2 3">RS10</strain>
    </source>
</reference>
<protein>
    <recommendedName>
        <fullName evidence="4">Tetratricopeptide repeat protein</fullName>
    </recommendedName>
</protein>
<name>A0A366KP95_9SPHI</name>
<evidence type="ECO:0008006" key="4">
    <source>
        <dbReference type="Google" id="ProtNLM"/>
    </source>
</evidence>
<feature type="signal peptide" evidence="1">
    <location>
        <begin position="1"/>
        <end position="19"/>
    </location>
</feature>
<sequence>MTKIVLALIGLFASLQLQAQNIDRTEIQEPNGGSAINIAVSKFDLEDGNSFFEEAEDLERKGDYNEALTLFGKAAFEYNSVKNFNRYGQAIIKMSSMHYQLGRYTDAEQILLNVALKNYSKTGNRAGIMNTYSLLGKVYLANTKYTQSMWFYTQQGILAKQLKSNNAYIESILGIVQVKIKKKDFTLALRDLKSAEWLANSIKTTQYKTQIKDARETIASKTATKKVNPS</sequence>
<dbReference type="InterPro" id="IPR011990">
    <property type="entry name" value="TPR-like_helical_dom_sf"/>
</dbReference>
<comment type="caution">
    <text evidence="2">The sequence shown here is derived from an EMBL/GenBank/DDBJ whole genome shotgun (WGS) entry which is preliminary data.</text>
</comment>
<dbReference type="Gene3D" id="1.25.40.10">
    <property type="entry name" value="Tetratricopeptide repeat domain"/>
    <property type="match status" value="1"/>
</dbReference>
<gene>
    <name evidence="2" type="ORF">DRW42_21090</name>
</gene>
<dbReference type="Proteomes" id="UP000252081">
    <property type="component" value="Unassembled WGS sequence"/>
</dbReference>